<keyword evidence="9" id="KW-1185">Reference proteome</keyword>
<organism evidence="9 10">
    <name type="scientific">Caenorhabditis tropicalis</name>
    <dbReference type="NCBI Taxonomy" id="1561998"/>
    <lineage>
        <taxon>Eukaryota</taxon>
        <taxon>Metazoa</taxon>
        <taxon>Ecdysozoa</taxon>
        <taxon>Nematoda</taxon>
        <taxon>Chromadorea</taxon>
        <taxon>Rhabditida</taxon>
        <taxon>Rhabditina</taxon>
        <taxon>Rhabditomorpha</taxon>
        <taxon>Rhabditoidea</taxon>
        <taxon>Rhabditidae</taxon>
        <taxon>Peloderinae</taxon>
        <taxon>Caenorhabditis</taxon>
    </lineage>
</organism>
<evidence type="ECO:0000256" key="3">
    <source>
        <dbReference type="ARBA" id="ARBA00022692"/>
    </source>
</evidence>
<dbReference type="GO" id="GO:0005524">
    <property type="term" value="F:ATP binding"/>
    <property type="evidence" value="ECO:0007669"/>
    <property type="project" value="InterPro"/>
</dbReference>
<keyword evidence="3 7" id="KW-0812">Transmembrane</keyword>
<comment type="subcellular location">
    <subcellularLocation>
        <location evidence="1">Membrane</location>
        <topology evidence="1">Multi-pass membrane protein</topology>
    </subcellularLocation>
</comment>
<dbReference type="AlphaFoldDB" id="A0A1I7U8Q6"/>
<dbReference type="SUPFAM" id="SSF52540">
    <property type="entry name" value="P-loop containing nucleoside triphosphate hydrolases"/>
    <property type="match status" value="1"/>
</dbReference>
<evidence type="ECO:0000256" key="7">
    <source>
        <dbReference type="SAM" id="Phobius"/>
    </source>
</evidence>
<keyword evidence="4 7" id="KW-1133">Transmembrane helix</keyword>
<accession>A0A1I7U8Q6</accession>
<dbReference type="STRING" id="1561998.A0A1I7U8Q6"/>
<reference evidence="10" key="1">
    <citation type="submission" date="2016-11" db="UniProtKB">
        <authorList>
            <consortium name="WormBaseParasite"/>
        </authorList>
    </citation>
    <scope>IDENTIFICATION</scope>
</reference>
<dbReference type="GO" id="GO:0016887">
    <property type="term" value="F:ATP hydrolysis activity"/>
    <property type="evidence" value="ECO:0007669"/>
    <property type="project" value="InterPro"/>
</dbReference>
<feature type="transmembrane region" description="Helical" evidence="7">
    <location>
        <begin position="353"/>
        <end position="375"/>
    </location>
</feature>
<dbReference type="PANTHER" id="PTHR48041:SF68">
    <property type="entry name" value="ABC TRANSPORTER DOMAIN-CONTAINING PROTEIN"/>
    <property type="match status" value="1"/>
</dbReference>
<dbReference type="InterPro" id="IPR027417">
    <property type="entry name" value="P-loop_NTPase"/>
</dbReference>
<feature type="region of interest" description="Disordered" evidence="6">
    <location>
        <begin position="1"/>
        <end position="39"/>
    </location>
</feature>
<dbReference type="Proteomes" id="UP000095282">
    <property type="component" value="Unplaced"/>
</dbReference>
<protein>
    <submittedName>
        <fullName evidence="10">ABC transporter domain-containing protein</fullName>
    </submittedName>
</protein>
<sequence length="497" mass="56373">MSYDIVTPDDALSSLVEDRTQSSSIHTDRTQESPPPAETGLAEIVDEDLDETENRFRLTSPAPPLEFLKREEKSKRSERRRKYERVLKWKTVTVEEVRRKKKKERKIILNEVSGRAYGGELTFIMGSSGAGKTTLLNVLTGRNKAGLKSTGHISMNGRRLNPTEMKQLSAYIQQEDVFIASQTVSEVLNFAVKMRSPDRLSKRERESLVESMLTSFGLTECANTRIGSVKVKGISRGEKKRLTIACELVSWFLGMVYLRVPIHRDHLLGIKGVIFGTLQMNNILYMMPSLISFWEDYPVVVREFQSNMYSPSAYFMARSFTDSILHLIYPIIFFFIIYFMTGLPVTTIGMSTFLTMCIAMSMIITSLSHAVVSLCGNVTVSLTVAPLISVPVMVFGGFLITVDAVPWYYKPLSYVSWYHYAFEAIMIAFFKDHGPIAGCQKVNPLLDFECSTGLKLITDQDFHVDNFWLDFVAVGGILVFWKVFGLACFVWRIKERV</sequence>
<evidence type="ECO:0000256" key="5">
    <source>
        <dbReference type="ARBA" id="ARBA00023136"/>
    </source>
</evidence>
<dbReference type="InterPro" id="IPR013525">
    <property type="entry name" value="ABC2_TM"/>
</dbReference>
<keyword evidence="5 7" id="KW-0472">Membrane</keyword>
<evidence type="ECO:0000313" key="9">
    <source>
        <dbReference type="Proteomes" id="UP000095282"/>
    </source>
</evidence>
<keyword evidence="2" id="KW-0813">Transport</keyword>
<feature type="domain" description="ABC-2 type transporter transmembrane" evidence="8">
    <location>
        <begin position="244"/>
        <end position="430"/>
    </location>
</feature>
<dbReference type="PANTHER" id="PTHR48041">
    <property type="entry name" value="ABC TRANSPORTER G FAMILY MEMBER 28"/>
    <property type="match status" value="1"/>
</dbReference>
<proteinExistence type="predicted"/>
<feature type="transmembrane region" description="Helical" evidence="7">
    <location>
        <begin position="387"/>
        <end position="409"/>
    </location>
</feature>
<dbReference type="GO" id="GO:0005886">
    <property type="term" value="C:plasma membrane"/>
    <property type="evidence" value="ECO:0007669"/>
    <property type="project" value="TreeGrafter"/>
</dbReference>
<evidence type="ECO:0000256" key="4">
    <source>
        <dbReference type="ARBA" id="ARBA00022989"/>
    </source>
</evidence>
<dbReference type="WBParaSite" id="Csp11.Scaffold629.g15996.t1">
    <property type="protein sequence ID" value="Csp11.Scaffold629.g15996.t1"/>
    <property type="gene ID" value="Csp11.Scaffold629.g15996"/>
</dbReference>
<feature type="transmembrane region" description="Helical" evidence="7">
    <location>
        <begin position="324"/>
        <end position="341"/>
    </location>
</feature>
<evidence type="ECO:0000313" key="10">
    <source>
        <dbReference type="WBParaSite" id="Csp11.Scaffold629.g15996.t1"/>
    </source>
</evidence>
<dbReference type="InterPro" id="IPR050352">
    <property type="entry name" value="ABCG_transporters"/>
</dbReference>
<dbReference type="GO" id="GO:0140359">
    <property type="term" value="F:ABC-type transporter activity"/>
    <property type="evidence" value="ECO:0007669"/>
    <property type="project" value="InterPro"/>
</dbReference>
<name>A0A1I7U8Q6_9PELO</name>
<dbReference type="Pfam" id="PF01061">
    <property type="entry name" value="ABC2_membrane"/>
    <property type="match status" value="1"/>
</dbReference>
<dbReference type="Gene3D" id="3.40.50.300">
    <property type="entry name" value="P-loop containing nucleotide triphosphate hydrolases"/>
    <property type="match status" value="1"/>
</dbReference>
<feature type="compositionally biased region" description="Basic and acidic residues" evidence="6">
    <location>
        <begin position="16"/>
        <end position="31"/>
    </location>
</feature>
<evidence type="ECO:0000256" key="2">
    <source>
        <dbReference type="ARBA" id="ARBA00022448"/>
    </source>
</evidence>
<evidence type="ECO:0000256" key="1">
    <source>
        <dbReference type="ARBA" id="ARBA00004141"/>
    </source>
</evidence>
<evidence type="ECO:0000259" key="8">
    <source>
        <dbReference type="Pfam" id="PF01061"/>
    </source>
</evidence>
<feature type="transmembrane region" description="Helical" evidence="7">
    <location>
        <begin position="471"/>
        <end position="491"/>
    </location>
</feature>
<evidence type="ECO:0000256" key="6">
    <source>
        <dbReference type="SAM" id="MobiDB-lite"/>
    </source>
</evidence>